<dbReference type="Gene3D" id="2.40.170.20">
    <property type="entry name" value="TonB-dependent receptor, beta-barrel domain"/>
    <property type="match status" value="1"/>
</dbReference>
<feature type="signal peptide" evidence="4">
    <location>
        <begin position="1"/>
        <end position="24"/>
    </location>
</feature>
<evidence type="ECO:0008006" key="7">
    <source>
        <dbReference type="Google" id="ProtNLM"/>
    </source>
</evidence>
<evidence type="ECO:0000256" key="3">
    <source>
        <dbReference type="ARBA" id="ARBA00023237"/>
    </source>
</evidence>
<evidence type="ECO:0000256" key="2">
    <source>
        <dbReference type="ARBA" id="ARBA00023136"/>
    </source>
</evidence>
<dbReference type="RefSeq" id="WP_244891066.1">
    <property type="nucleotide sequence ID" value="NZ_FNZH01000001.1"/>
</dbReference>
<dbReference type="Proteomes" id="UP000199403">
    <property type="component" value="Unassembled WGS sequence"/>
</dbReference>
<evidence type="ECO:0000313" key="5">
    <source>
        <dbReference type="EMBL" id="SEI90108.1"/>
    </source>
</evidence>
<dbReference type="InterPro" id="IPR036942">
    <property type="entry name" value="Beta-barrel_TonB_sf"/>
</dbReference>
<dbReference type="SUPFAM" id="SSF56935">
    <property type="entry name" value="Porins"/>
    <property type="match status" value="1"/>
</dbReference>
<keyword evidence="2" id="KW-0472">Membrane</keyword>
<dbReference type="GO" id="GO:0009279">
    <property type="term" value="C:cell outer membrane"/>
    <property type="evidence" value="ECO:0007669"/>
    <property type="project" value="UniProtKB-SubCell"/>
</dbReference>
<keyword evidence="6" id="KW-1185">Reference proteome</keyword>
<dbReference type="STRING" id="1416801.SAMN05192553_101769"/>
<accession>A0A1H6UCL0</accession>
<feature type="chain" id="PRO_5011674278" description="TonB dependent receptor" evidence="4">
    <location>
        <begin position="25"/>
        <end position="559"/>
    </location>
</feature>
<evidence type="ECO:0000256" key="1">
    <source>
        <dbReference type="ARBA" id="ARBA00004442"/>
    </source>
</evidence>
<proteinExistence type="predicted"/>
<comment type="subcellular location">
    <subcellularLocation>
        <location evidence="1">Cell outer membrane</location>
    </subcellularLocation>
</comment>
<gene>
    <name evidence="5" type="ORF">SAMN05192553_101769</name>
</gene>
<organism evidence="5 6">
    <name type="scientific">Cyclobacterium xiamenense</name>
    <dbReference type="NCBI Taxonomy" id="1297121"/>
    <lineage>
        <taxon>Bacteria</taxon>
        <taxon>Pseudomonadati</taxon>
        <taxon>Bacteroidota</taxon>
        <taxon>Cytophagia</taxon>
        <taxon>Cytophagales</taxon>
        <taxon>Cyclobacteriaceae</taxon>
        <taxon>Cyclobacterium</taxon>
    </lineage>
</organism>
<name>A0A1H6UCL0_9BACT</name>
<dbReference type="EMBL" id="FNZH01000001">
    <property type="protein sequence ID" value="SEI90108.1"/>
    <property type="molecule type" value="Genomic_DNA"/>
</dbReference>
<dbReference type="AlphaFoldDB" id="A0A1H6UCL0"/>
<protein>
    <recommendedName>
        <fullName evidence="7">TonB dependent receptor</fullName>
    </recommendedName>
</protein>
<evidence type="ECO:0000313" key="6">
    <source>
        <dbReference type="Proteomes" id="UP000199403"/>
    </source>
</evidence>
<keyword evidence="3" id="KW-0998">Cell outer membrane</keyword>
<reference evidence="6" key="1">
    <citation type="submission" date="2016-10" db="EMBL/GenBank/DDBJ databases">
        <authorList>
            <person name="Varghese N."/>
            <person name="Submissions S."/>
        </authorList>
    </citation>
    <scope>NUCLEOTIDE SEQUENCE [LARGE SCALE GENOMIC DNA]</scope>
    <source>
        <strain evidence="6">IBRC-M 10761</strain>
    </source>
</reference>
<sequence>MKQGKQRLIWGILLAAVLGGPLQAQDQPESQRGEIRDTEFIIRKDRVLTLPKQSRVFENSPALPPVSTTPNYSYEVTNYFLPLAPVALETQPFQKDFPRPETDQTMGTAKLGFGNYASPLIQLDLFPQVDPELSYGLHLKHQGYYTGPVDGENSAETHTRVRLTGSMYKDIVEIYGKFGYERDAYHFYGYTPQPETQVLADTIRQVFHTIRTQVGIRRIEQTEPFNYGASLSLRLFDDRYEAQETEALVNANVGFRANENLNGGIESLLAFTSPSDVNYESITRNYFKLHPYAQYIREGLQVKIGANVIHENDIVPNKLKEFYVFPTVFLSYHLLPEFGIYGRYAGDVNRTTYHDFVQENPFLGPSEQLRNAIQNFQVDAGISGKVNDLVNYQLGFKYGDFTNLHFFGNNAMDSTRFQLIYDNNAKVLEYHGTVNYTYDNAYRLDASLHYYQYTLDEIASAWHRPEWEARINNSFTPDEHWTIHANLHAMGGIRAINLASDTERRLDPLLDLHLHADYAFTRRFSAFVKGNNLLNQRYERFNYYPVRTIQVLGGIGFKF</sequence>
<evidence type="ECO:0000256" key="4">
    <source>
        <dbReference type="SAM" id="SignalP"/>
    </source>
</evidence>
<keyword evidence="4" id="KW-0732">Signal</keyword>